<dbReference type="InterPro" id="IPR036237">
    <property type="entry name" value="Xyl_isomerase-like_sf"/>
</dbReference>
<dbReference type="GO" id="GO:0016853">
    <property type="term" value="F:isomerase activity"/>
    <property type="evidence" value="ECO:0007669"/>
    <property type="project" value="UniProtKB-KW"/>
</dbReference>
<dbReference type="AlphaFoldDB" id="A0A926DPP7"/>
<dbReference type="InterPro" id="IPR013022">
    <property type="entry name" value="Xyl_isomerase-like_TIM-brl"/>
</dbReference>
<protein>
    <submittedName>
        <fullName evidence="5">TIM barrel protein</fullName>
    </submittedName>
</protein>
<feature type="active site" description="Proton donor/acceptor" evidence="3">
    <location>
        <position position="133"/>
    </location>
</feature>
<dbReference type="EMBL" id="JACRSQ010000002">
    <property type="protein sequence ID" value="MBC8542236.1"/>
    <property type="molecule type" value="Genomic_DNA"/>
</dbReference>
<dbReference type="InterPro" id="IPR026040">
    <property type="entry name" value="HyI-like"/>
</dbReference>
<keyword evidence="6" id="KW-1185">Reference proteome</keyword>
<evidence type="ECO:0000259" key="4">
    <source>
        <dbReference type="Pfam" id="PF01261"/>
    </source>
</evidence>
<gene>
    <name evidence="5" type="ORF">H8730_01545</name>
</gene>
<organism evidence="5 6">
    <name type="scientific">Bianquea renquensis</name>
    <dbReference type="NCBI Taxonomy" id="2763661"/>
    <lineage>
        <taxon>Bacteria</taxon>
        <taxon>Bacillati</taxon>
        <taxon>Bacillota</taxon>
        <taxon>Clostridia</taxon>
        <taxon>Eubacteriales</taxon>
        <taxon>Bianqueaceae</taxon>
        <taxon>Bianquea</taxon>
    </lineage>
</organism>
<dbReference type="Proteomes" id="UP000657006">
    <property type="component" value="Unassembled WGS sequence"/>
</dbReference>
<dbReference type="PANTHER" id="PTHR43489:SF3">
    <property type="entry name" value="XYLOSE ISOMERASE DOMAIN PROTEIN TIM BARREL"/>
    <property type="match status" value="1"/>
</dbReference>
<evidence type="ECO:0000256" key="1">
    <source>
        <dbReference type="ARBA" id="ARBA00023235"/>
    </source>
</evidence>
<accession>A0A926DPP7</accession>
<name>A0A926DPP7_9FIRM</name>
<evidence type="ECO:0000313" key="5">
    <source>
        <dbReference type="EMBL" id="MBC8542236.1"/>
    </source>
</evidence>
<dbReference type="InterPro" id="IPR050417">
    <property type="entry name" value="Sugar_Epim/Isomerase"/>
</dbReference>
<evidence type="ECO:0000256" key="3">
    <source>
        <dbReference type="PIRSR" id="PIRSR006241-50"/>
    </source>
</evidence>
<feature type="active site" description="Proton donor/acceptor" evidence="3">
    <location>
        <position position="231"/>
    </location>
</feature>
<evidence type="ECO:0000313" key="6">
    <source>
        <dbReference type="Proteomes" id="UP000657006"/>
    </source>
</evidence>
<dbReference type="Pfam" id="PF01261">
    <property type="entry name" value="AP_endonuc_2"/>
    <property type="match status" value="1"/>
</dbReference>
<dbReference type="RefSeq" id="WP_177719084.1">
    <property type="nucleotide sequence ID" value="NZ_JACRSQ010000002.1"/>
</dbReference>
<dbReference type="Gene3D" id="3.20.20.150">
    <property type="entry name" value="Divalent-metal-dependent TIM barrel enzymes"/>
    <property type="match status" value="1"/>
</dbReference>
<comment type="similarity">
    <text evidence="2">Belongs to the hyi family.</text>
</comment>
<feature type="domain" description="Xylose isomerase-like TIM barrel" evidence="4">
    <location>
        <begin position="21"/>
        <end position="246"/>
    </location>
</feature>
<sequence>MRLCVPIPCFFHEMDFVSSLYKVRELGFDAAETYNWRGLDLDRVREACLETGVELLSMCTTEFRMTDPDCRGLWLAGLQESCEAAERMGVKRLITQVGQDTGAPREEQYASIVAALTAAKPILDAFGVTIMIEPLNTLFNHPGYYLWSAVEGFDIIREVDHPLVKVVYDIYHQQIMEGNIIPNITNNLDCIAHLHSAGHPGRHELQFGESDYKVIFAAVDKAGYTGACGLEYSPLMEPVESLQEALRLYGQAERGDLTAELVVG</sequence>
<dbReference type="PIRSF" id="PIRSF006241">
    <property type="entry name" value="HyI"/>
    <property type="match status" value="1"/>
</dbReference>
<reference evidence="5" key="1">
    <citation type="submission" date="2020-08" db="EMBL/GenBank/DDBJ databases">
        <title>Genome public.</title>
        <authorList>
            <person name="Liu C."/>
            <person name="Sun Q."/>
        </authorList>
    </citation>
    <scope>NUCLEOTIDE SEQUENCE</scope>
    <source>
        <strain evidence="5">NSJ-32</strain>
    </source>
</reference>
<comment type="caution">
    <text evidence="5">The sequence shown here is derived from an EMBL/GenBank/DDBJ whole genome shotgun (WGS) entry which is preliminary data.</text>
</comment>
<proteinExistence type="inferred from homology"/>
<dbReference type="PANTHER" id="PTHR43489">
    <property type="entry name" value="ISOMERASE"/>
    <property type="match status" value="1"/>
</dbReference>
<keyword evidence="1 2" id="KW-0413">Isomerase</keyword>
<dbReference type="SUPFAM" id="SSF51658">
    <property type="entry name" value="Xylose isomerase-like"/>
    <property type="match status" value="1"/>
</dbReference>
<evidence type="ECO:0000256" key="2">
    <source>
        <dbReference type="PIRNR" id="PIRNR006241"/>
    </source>
</evidence>